<dbReference type="NCBIfam" id="TIGR01297">
    <property type="entry name" value="CDF"/>
    <property type="match status" value="1"/>
</dbReference>
<dbReference type="InterPro" id="IPR002524">
    <property type="entry name" value="Cation_efflux"/>
</dbReference>
<dbReference type="PANTHER" id="PTHR43840">
    <property type="entry name" value="MITOCHONDRIAL METAL TRANSPORTER 1-RELATED"/>
    <property type="match status" value="1"/>
</dbReference>
<dbReference type="Pfam" id="PF01545">
    <property type="entry name" value="Cation_efflux"/>
    <property type="match status" value="1"/>
</dbReference>
<dbReference type="SUPFAM" id="SSF47473">
    <property type="entry name" value="EF-hand"/>
    <property type="match status" value="1"/>
</dbReference>
<dbReference type="PANTHER" id="PTHR43840:SF13">
    <property type="entry name" value="CATION EFFLUX PROTEIN CYTOPLASMIC DOMAIN-CONTAINING PROTEIN"/>
    <property type="match status" value="1"/>
</dbReference>
<dbReference type="GO" id="GO:0008324">
    <property type="term" value="F:monoatomic cation transmembrane transporter activity"/>
    <property type="evidence" value="ECO:0007669"/>
    <property type="project" value="InterPro"/>
</dbReference>
<comment type="similarity">
    <text evidence="2">Belongs to the cation diffusion facilitator (CDF) transporter (TC 2.A.4) family. SLC30A subfamily.</text>
</comment>
<name>A0A915DI20_9BILA</name>
<dbReference type="InterPro" id="IPR011992">
    <property type="entry name" value="EF-hand-dom_pair"/>
</dbReference>
<feature type="domain" description="EH" evidence="11">
    <location>
        <begin position="24"/>
        <end position="80"/>
    </location>
</feature>
<dbReference type="InterPro" id="IPR002048">
    <property type="entry name" value="EF_hand_dom"/>
</dbReference>
<evidence type="ECO:0000256" key="8">
    <source>
        <dbReference type="ARBA" id="ARBA00023136"/>
    </source>
</evidence>
<feature type="region of interest" description="Disordered" evidence="9">
    <location>
        <begin position="196"/>
        <end position="223"/>
    </location>
</feature>
<evidence type="ECO:0000256" key="2">
    <source>
        <dbReference type="ARBA" id="ARBA00008873"/>
    </source>
</evidence>
<dbReference type="FunFam" id="3.30.70.1350:FF:000001">
    <property type="entry name" value="Metal tolerance protein 11"/>
    <property type="match status" value="1"/>
</dbReference>
<organism evidence="13 14">
    <name type="scientific">Ditylenchus dipsaci</name>
    <dbReference type="NCBI Taxonomy" id="166011"/>
    <lineage>
        <taxon>Eukaryota</taxon>
        <taxon>Metazoa</taxon>
        <taxon>Ecdysozoa</taxon>
        <taxon>Nematoda</taxon>
        <taxon>Chromadorea</taxon>
        <taxon>Rhabditida</taxon>
        <taxon>Tylenchina</taxon>
        <taxon>Tylenchomorpha</taxon>
        <taxon>Sphaerularioidea</taxon>
        <taxon>Anguinidae</taxon>
        <taxon>Anguininae</taxon>
        <taxon>Ditylenchus</taxon>
    </lineage>
</organism>
<comment type="subcellular location">
    <subcellularLocation>
        <location evidence="1">Endomembrane system</location>
        <topology evidence="1">Multi-pass membrane protein</topology>
    </subcellularLocation>
</comment>
<evidence type="ECO:0000256" key="3">
    <source>
        <dbReference type="ARBA" id="ARBA00022448"/>
    </source>
</evidence>
<dbReference type="Gene3D" id="1.10.238.10">
    <property type="entry name" value="EF-hand"/>
    <property type="match status" value="1"/>
</dbReference>
<dbReference type="PROSITE" id="PS50222">
    <property type="entry name" value="EF_HAND_2"/>
    <property type="match status" value="1"/>
</dbReference>
<keyword evidence="5" id="KW-0106">Calcium</keyword>
<feature type="transmembrane region" description="Helical" evidence="10">
    <location>
        <begin position="390"/>
        <end position="411"/>
    </location>
</feature>
<dbReference type="InterPro" id="IPR027469">
    <property type="entry name" value="Cation_efflux_TMD_sf"/>
</dbReference>
<feature type="compositionally biased region" description="Polar residues" evidence="9">
    <location>
        <begin position="196"/>
        <end position="206"/>
    </location>
</feature>
<dbReference type="Pfam" id="PF16916">
    <property type="entry name" value="ZT_dimer"/>
    <property type="match status" value="1"/>
</dbReference>
<evidence type="ECO:0000256" key="6">
    <source>
        <dbReference type="ARBA" id="ARBA00022989"/>
    </source>
</evidence>
<evidence type="ECO:0000256" key="5">
    <source>
        <dbReference type="ARBA" id="ARBA00022837"/>
    </source>
</evidence>
<dbReference type="GO" id="GO:0016020">
    <property type="term" value="C:membrane"/>
    <property type="evidence" value="ECO:0007669"/>
    <property type="project" value="InterPro"/>
</dbReference>
<evidence type="ECO:0000256" key="9">
    <source>
        <dbReference type="SAM" id="MobiDB-lite"/>
    </source>
</evidence>
<dbReference type="InterPro" id="IPR000261">
    <property type="entry name" value="EH_dom"/>
</dbReference>
<keyword evidence="8 10" id="KW-0472">Membrane</keyword>
<dbReference type="InterPro" id="IPR027470">
    <property type="entry name" value="Cation_efflux_CTD"/>
</dbReference>
<dbReference type="InterPro" id="IPR050291">
    <property type="entry name" value="CDF_Transporter"/>
</dbReference>
<dbReference type="SMART" id="SM00027">
    <property type="entry name" value="EH"/>
    <property type="match status" value="1"/>
</dbReference>
<feature type="domain" description="EF-hand" evidence="12">
    <location>
        <begin position="29"/>
        <end position="64"/>
    </location>
</feature>
<evidence type="ECO:0000256" key="10">
    <source>
        <dbReference type="SAM" id="Phobius"/>
    </source>
</evidence>
<evidence type="ECO:0000259" key="12">
    <source>
        <dbReference type="PROSITE" id="PS50222"/>
    </source>
</evidence>
<dbReference type="GO" id="GO:0005509">
    <property type="term" value="F:calcium ion binding"/>
    <property type="evidence" value="ECO:0007669"/>
    <property type="project" value="InterPro"/>
</dbReference>
<keyword evidence="6 10" id="KW-1133">Transmembrane helix</keyword>
<dbReference type="Gene3D" id="1.20.1510.10">
    <property type="entry name" value="Cation efflux protein transmembrane domain"/>
    <property type="match status" value="1"/>
</dbReference>
<evidence type="ECO:0000259" key="11">
    <source>
        <dbReference type="PROSITE" id="PS50031"/>
    </source>
</evidence>
<dbReference type="InterPro" id="IPR058533">
    <property type="entry name" value="Cation_efflux_TM"/>
</dbReference>
<evidence type="ECO:0000313" key="14">
    <source>
        <dbReference type="WBParaSite" id="jg19681"/>
    </source>
</evidence>
<evidence type="ECO:0000256" key="1">
    <source>
        <dbReference type="ARBA" id="ARBA00004127"/>
    </source>
</evidence>
<keyword evidence="13" id="KW-1185">Reference proteome</keyword>
<proteinExistence type="inferred from homology"/>
<dbReference type="InterPro" id="IPR036837">
    <property type="entry name" value="Cation_efflux_CTD_sf"/>
</dbReference>
<dbReference type="Gene3D" id="3.30.70.1350">
    <property type="entry name" value="Cation efflux protein, cytoplasmic domain"/>
    <property type="match status" value="1"/>
</dbReference>
<feature type="transmembrane region" description="Helical" evidence="10">
    <location>
        <begin position="288"/>
        <end position="309"/>
    </location>
</feature>
<dbReference type="FunFam" id="1.20.1510.10:FF:000005">
    <property type="entry name" value="Putative Cation diffusion facilitator 1"/>
    <property type="match status" value="1"/>
</dbReference>
<dbReference type="PROSITE" id="PS50031">
    <property type="entry name" value="EH"/>
    <property type="match status" value="1"/>
</dbReference>
<keyword evidence="4 10" id="KW-0812">Transmembrane</keyword>
<sequence length="574" mass="64525">MNCSTVWWMRLLAKFSGRIAKEHMVKSKLPNSELSKIWTLADVDKDGYLDYDEFALANYLIDIRLTSSADVPNELPEHLFLLLKERRILILVYYGMVFLYWIGIKNLPSSCYNVSLYVRCSPSSTGCRTCVLGTPTHSSGKPTYSPGSHTYSLGSPAYSPASTSVWRKKKRVDKFYQQQCNLLENFENDSKQIQDFQNKKNQQSSVEVDEPALSSSTNLLSDSEDHPVAASSAAFIDPENGKAGSSVQSIMRKDFTESSKPKLNTKISFLSKDSDGSRVDVARSARHLAMITLLANVSLTLAKAVASYLSGSLSIISSLVDSLVDITSGLVIWLTSRAIKKHDPYLYPVGRTRLEPVALVIVSVIMAVASVQMVVQSMESILNNRIDPHVDIPTICIMICTIIVKMMLYVLCNRLKGDPSISVLAQDHRNDCLSNSIALLCAFSAQKWWIYLDPIGAIVVALYIALTWFRTGKEQLMMLSGRSAEPEFINRIIKVCIDHDDKINFIDTVYVYHFGTRFLVEVHIVLDQEMRLKDAHDISESLQNNIESLPEVERAFVHADYEYEHKPQDEHKLP</sequence>
<dbReference type="Proteomes" id="UP000887574">
    <property type="component" value="Unplaced"/>
</dbReference>
<dbReference type="WBParaSite" id="jg19681">
    <property type="protein sequence ID" value="jg19681"/>
    <property type="gene ID" value="jg19681"/>
</dbReference>
<dbReference type="SUPFAM" id="SSF161111">
    <property type="entry name" value="Cation efflux protein transmembrane domain-like"/>
    <property type="match status" value="1"/>
</dbReference>
<dbReference type="CDD" id="cd00052">
    <property type="entry name" value="EH"/>
    <property type="match status" value="1"/>
</dbReference>
<feature type="transmembrane region" description="Helical" evidence="10">
    <location>
        <begin position="88"/>
        <end position="104"/>
    </location>
</feature>
<dbReference type="Pfam" id="PF12763">
    <property type="entry name" value="EH"/>
    <property type="match status" value="1"/>
</dbReference>
<dbReference type="InterPro" id="IPR018247">
    <property type="entry name" value="EF_Hand_1_Ca_BS"/>
</dbReference>
<keyword evidence="3" id="KW-0813">Transport</keyword>
<keyword evidence="7" id="KW-0406">Ion transport</keyword>
<dbReference type="PROSITE" id="PS00018">
    <property type="entry name" value="EF_HAND_1"/>
    <property type="match status" value="1"/>
</dbReference>
<dbReference type="GO" id="GO:0012505">
    <property type="term" value="C:endomembrane system"/>
    <property type="evidence" value="ECO:0007669"/>
    <property type="project" value="UniProtKB-SubCell"/>
</dbReference>
<accession>A0A915DI20</accession>
<feature type="transmembrane region" description="Helical" evidence="10">
    <location>
        <begin position="315"/>
        <end position="336"/>
    </location>
</feature>
<feature type="transmembrane region" description="Helical" evidence="10">
    <location>
        <begin position="455"/>
        <end position="472"/>
    </location>
</feature>
<evidence type="ECO:0000256" key="7">
    <source>
        <dbReference type="ARBA" id="ARBA00023065"/>
    </source>
</evidence>
<dbReference type="AlphaFoldDB" id="A0A915DI20"/>
<dbReference type="SUPFAM" id="SSF160240">
    <property type="entry name" value="Cation efflux protein cytoplasmic domain-like"/>
    <property type="match status" value="1"/>
</dbReference>
<feature type="transmembrane region" description="Helical" evidence="10">
    <location>
        <begin position="357"/>
        <end position="378"/>
    </location>
</feature>
<reference evidence="14" key="1">
    <citation type="submission" date="2022-11" db="UniProtKB">
        <authorList>
            <consortium name="WormBaseParasite"/>
        </authorList>
    </citation>
    <scope>IDENTIFICATION</scope>
</reference>
<protein>
    <submittedName>
        <fullName evidence="14">Cation efflux protein cytoplasmic domain-containing protein</fullName>
    </submittedName>
</protein>
<evidence type="ECO:0000313" key="13">
    <source>
        <dbReference type="Proteomes" id="UP000887574"/>
    </source>
</evidence>
<evidence type="ECO:0000256" key="4">
    <source>
        <dbReference type="ARBA" id="ARBA00022692"/>
    </source>
</evidence>